<evidence type="ECO:0000313" key="9">
    <source>
        <dbReference type="EMBL" id="SVA23562.1"/>
    </source>
</evidence>
<organism evidence="9">
    <name type="scientific">marine metagenome</name>
    <dbReference type="NCBI Taxonomy" id="408172"/>
    <lineage>
        <taxon>unclassified sequences</taxon>
        <taxon>metagenomes</taxon>
        <taxon>ecological metagenomes</taxon>
    </lineage>
</organism>
<dbReference type="CDD" id="cd06261">
    <property type="entry name" value="TM_PBP2"/>
    <property type="match status" value="1"/>
</dbReference>
<dbReference type="GO" id="GO:0005886">
    <property type="term" value="C:plasma membrane"/>
    <property type="evidence" value="ECO:0007669"/>
    <property type="project" value="UniProtKB-SubCell"/>
</dbReference>
<dbReference type="InterPro" id="IPR035906">
    <property type="entry name" value="MetI-like_sf"/>
</dbReference>
<feature type="transmembrane region" description="Helical" evidence="7">
    <location>
        <begin position="87"/>
        <end position="111"/>
    </location>
</feature>
<feature type="transmembrane region" description="Helical" evidence="7">
    <location>
        <begin position="248"/>
        <end position="273"/>
    </location>
</feature>
<evidence type="ECO:0000256" key="1">
    <source>
        <dbReference type="ARBA" id="ARBA00004651"/>
    </source>
</evidence>
<evidence type="ECO:0000256" key="7">
    <source>
        <dbReference type="SAM" id="Phobius"/>
    </source>
</evidence>
<evidence type="ECO:0000259" key="8">
    <source>
        <dbReference type="PROSITE" id="PS50928"/>
    </source>
</evidence>
<evidence type="ECO:0000256" key="4">
    <source>
        <dbReference type="ARBA" id="ARBA00022692"/>
    </source>
</evidence>
<accession>A0A381U5M6</accession>
<reference evidence="9" key="1">
    <citation type="submission" date="2018-05" db="EMBL/GenBank/DDBJ databases">
        <authorList>
            <person name="Lanie J.A."/>
            <person name="Ng W.-L."/>
            <person name="Kazmierczak K.M."/>
            <person name="Andrzejewski T.M."/>
            <person name="Davidsen T.M."/>
            <person name="Wayne K.J."/>
            <person name="Tettelin H."/>
            <person name="Glass J.I."/>
            <person name="Rusch D."/>
            <person name="Podicherti R."/>
            <person name="Tsui H.-C.T."/>
            <person name="Winkler M.E."/>
        </authorList>
    </citation>
    <scope>NUCLEOTIDE SEQUENCE</scope>
</reference>
<dbReference type="Gene3D" id="1.10.3720.10">
    <property type="entry name" value="MetI-like"/>
    <property type="match status" value="1"/>
</dbReference>
<dbReference type="AlphaFoldDB" id="A0A381U5M6"/>
<evidence type="ECO:0000256" key="3">
    <source>
        <dbReference type="ARBA" id="ARBA00022475"/>
    </source>
</evidence>
<dbReference type="PROSITE" id="PS50928">
    <property type="entry name" value="ABC_TM1"/>
    <property type="match status" value="1"/>
</dbReference>
<keyword evidence="5 7" id="KW-1133">Transmembrane helix</keyword>
<dbReference type="EMBL" id="UINC01005790">
    <property type="protein sequence ID" value="SVA23562.1"/>
    <property type="molecule type" value="Genomic_DNA"/>
</dbReference>
<comment type="subcellular location">
    <subcellularLocation>
        <location evidence="1">Cell membrane</location>
        <topology evidence="1">Multi-pass membrane protein</topology>
    </subcellularLocation>
</comment>
<evidence type="ECO:0000256" key="2">
    <source>
        <dbReference type="ARBA" id="ARBA00022448"/>
    </source>
</evidence>
<feature type="transmembrane region" description="Helical" evidence="7">
    <location>
        <begin position="205"/>
        <end position="228"/>
    </location>
</feature>
<name>A0A381U5M6_9ZZZZ</name>
<feature type="domain" description="ABC transmembrane type-1" evidence="8">
    <location>
        <begin position="83"/>
        <end position="273"/>
    </location>
</feature>
<keyword evidence="3" id="KW-1003">Cell membrane</keyword>
<dbReference type="GO" id="GO:0055085">
    <property type="term" value="P:transmembrane transport"/>
    <property type="evidence" value="ECO:0007669"/>
    <property type="project" value="InterPro"/>
</dbReference>
<dbReference type="PANTHER" id="PTHR43386:SF1">
    <property type="entry name" value="D,D-DIPEPTIDE TRANSPORT SYSTEM PERMEASE PROTEIN DDPC-RELATED"/>
    <property type="match status" value="1"/>
</dbReference>
<feature type="transmembrane region" description="Helical" evidence="7">
    <location>
        <begin position="147"/>
        <end position="165"/>
    </location>
</feature>
<feature type="non-terminal residue" evidence="9">
    <location>
        <position position="1"/>
    </location>
</feature>
<keyword evidence="6 7" id="KW-0472">Membrane</keyword>
<gene>
    <name evidence="9" type="ORF">METZ01_LOCUS76416</name>
</gene>
<feature type="transmembrane region" description="Helical" evidence="7">
    <location>
        <begin position="16"/>
        <end position="35"/>
    </location>
</feature>
<keyword evidence="4 7" id="KW-0812">Transmembrane</keyword>
<keyword evidence="2" id="KW-0813">Transport</keyword>
<dbReference type="PANTHER" id="PTHR43386">
    <property type="entry name" value="OLIGOPEPTIDE TRANSPORT SYSTEM PERMEASE PROTEIN APPC"/>
    <property type="match status" value="1"/>
</dbReference>
<sequence>VQILLLGRPSASRMPLFTRLCTGWLVAIVLGAIFADLIPGLQDPNYQGFLFGTSSTNEAPSMAHLLGTDNNSRDIFARIVYGARVSLVVSMTAVVMGTVFGGFLGALVGFVRGKTDATIMATVDVILAFPGLVLLLTVVTLLGRRDLLVIATVVGFLSIPPYTRVARATALAVSRQEFVMAARAIGTRKRTILFREILPNCLPTLMAFALVNAAVIILLEGALAFLGLSVQPPTASWGNMVNAARVDLAINVWPAVWPSLALVFTVYSLNVVGDHIRRTRAVRSAAL</sequence>
<proteinExistence type="predicted"/>
<dbReference type="InterPro" id="IPR050366">
    <property type="entry name" value="BP-dependent_transpt_permease"/>
</dbReference>
<evidence type="ECO:0000256" key="5">
    <source>
        <dbReference type="ARBA" id="ARBA00022989"/>
    </source>
</evidence>
<feature type="transmembrane region" description="Helical" evidence="7">
    <location>
        <begin position="118"/>
        <end position="141"/>
    </location>
</feature>
<protein>
    <recommendedName>
        <fullName evidence="8">ABC transmembrane type-1 domain-containing protein</fullName>
    </recommendedName>
</protein>
<dbReference type="InterPro" id="IPR000515">
    <property type="entry name" value="MetI-like"/>
</dbReference>
<dbReference type="SUPFAM" id="SSF161098">
    <property type="entry name" value="MetI-like"/>
    <property type="match status" value="1"/>
</dbReference>
<dbReference type="Pfam" id="PF00528">
    <property type="entry name" value="BPD_transp_1"/>
    <property type="match status" value="1"/>
</dbReference>
<evidence type="ECO:0000256" key="6">
    <source>
        <dbReference type="ARBA" id="ARBA00023136"/>
    </source>
</evidence>